<dbReference type="OrthoDB" id="3208495at2759"/>
<name>A0A0C9VM58_SPHS4</name>
<accession>A0A0C9VM58</accession>
<evidence type="ECO:0000313" key="2">
    <source>
        <dbReference type="Proteomes" id="UP000054279"/>
    </source>
</evidence>
<sequence>GWRRNISVPIQIPEGKANWTSPHGQTYRVPGLHHKSITEIVRIWFETNENVHYTPFELWWKAGDNSTPTRIYADISSSDAFKEAHKEVNTDPDFDVPGCKLEKIVAAVMAASDATHLAQFGTASLWPVYAFPGNVDTNFRLSPHSNSDEHWAYIPSLPAEVRDFICQLTGEACSAALFTHCKRELVQSIWHLLLDEDFRKAYKEGIVIKCADGIIRRVYIRLFTYSADYPEKMLMLSLRDQGNCACPRCLLPKELIHEMGMKRDLQRCQKLKRHDDNATDHEISSARSKLYGQKGLKITSQAVDGILKPTSRVPTINAFSEIMPSDNFNKYQMFVVDLLHEFELGVWKAILVHLIRIMTKIGQEVLQEFNRRPVYSIFSEKPFIY</sequence>
<reference evidence="1 2" key="1">
    <citation type="submission" date="2014-06" db="EMBL/GenBank/DDBJ databases">
        <title>Evolutionary Origins and Diversification of the Mycorrhizal Mutualists.</title>
        <authorList>
            <consortium name="DOE Joint Genome Institute"/>
            <consortium name="Mycorrhizal Genomics Consortium"/>
            <person name="Kohler A."/>
            <person name="Kuo A."/>
            <person name="Nagy L.G."/>
            <person name="Floudas D."/>
            <person name="Copeland A."/>
            <person name="Barry K.W."/>
            <person name="Cichocki N."/>
            <person name="Veneault-Fourrey C."/>
            <person name="LaButti K."/>
            <person name="Lindquist E.A."/>
            <person name="Lipzen A."/>
            <person name="Lundell T."/>
            <person name="Morin E."/>
            <person name="Murat C."/>
            <person name="Riley R."/>
            <person name="Ohm R."/>
            <person name="Sun H."/>
            <person name="Tunlid A."/>
            <person name="Henrissat B."/>
            <person name="Grigoriev I.V."/>
            <person name="Hibbett D.S."/>
            <person name="Martin F."/>
        </authorList>
    </citation>
    <scope>NUCLEOTIDE SEQUENCE [LARGE SCALE GENOMIC DNA]</scope>
    <source>
        <strain evidence="1 2">SS14</strain>
    </source>
</reference>
<organism evidence="1 2">
    <name type="scientific">Sphaerobolus stellatus (strain SS14)</name>
    <dbReference type="NCBI Taxonomy" id="990650"/>
    <lineage>
        <taxon>Eukaryota</taxon>
        <taxon>Fungi</taxon>
        <taxon>Dikarya</taxon>
        <taxon>Basidiomycota</taxon>
        <taxon>Agaricomycotina</taxon>
        <taxon>Agaricomycetes</taxon>
        <taxon>Phallomycetidae</taxon>
        <taxon>Geastrales</taxon>
        <taxon>Sphaerobolaceae</taxon>
        <taxon>Sphaerobolus</taxon>
    </lineage>
</organism>
<protein>
    <submittedName>
        <fullName evidence="1">Uncharacterized protein</fullName>
    </submittedName>
</protein>
<dbReference type="HOGENOM" id="CLU_002498_2_0_1"/>
<gene>
    <name evidence="1" type="ORF">M422DRAFT_170586</name>
</gene>
<dbReference type="Proteomes" id="UP000054279">
    <property type="component" value="Unassembled WGS sequence"/>
</dbReference>
<proteinExistence type="predicted"/>
<keyword evidence="2" id="KW-1185">Reference proteome</keyword>
<dbReference type="EMBL" id="KN837127">
    <property type="protein sequence ID" value="KIJ42877.1"/>
    <property type="molecule type" value="Genomic_DNA"/>
</dbReference>
<evidence type="ECO:0000313" key="1">
    <source>
        <dbReference type="EMBL" id="KIJ42877.1"/>
    </source>
</evidence>
<feature type="non-terminal residue" evidence="1">
    <location>
        <position position="1"/>
    </location>
</feature>
<dbReference type="InterPro" id="IPR041078">
    <property type="entry name" value="Plavaka"/>
</dbReference>
<dbReference type="AlphaFoldDB" id="A0A0C9VM58"/>
<dbReference type="Pfam" id="PF18759">
    <property type="entry name" value="Plavaka"/>
    <property type="match status" value="1"/>
</dbReference>